<dbReference type="Proteomes" id="UP001362999">
    <property type="component" value="Unassembled WGS sequence"/>
</dbReference>
<keyword evidence="4" id="KW-1185">Reference proteome</keyword>
<evidence type="ECO:0000313" key="4">
    <source>
        <dbReference type="Proteomes" id="UP001362999"/>
    </source>
</evidence>
<name>A0AAW0DAG8_9AGAR</name>
<feature type="region of interest" description="Disordered" evidence="2">
    <location>
        <begin position="179"/>
        <end position="201"/>
    </location>
</feature>
<evidence type="ECO:0000256" key="1">
    <source>
        <dbReference type="SAM" id="Coils"/>
    </source>
</evidence>
<dbReference type="InterPro" id="IPR013950">
    <property type="entry name" value="Mis14/Nsl1"/>
</dbReference>
<dbReference type="Pfam" id="PF08641">
    <property type="entry name" value="Mis14"/>
    <property type="match status" value="1"/>
</dbReference>
<dbReference type="GO" id="GO:0000070">
    <property type="term" value="P:mitotic sister chromatid segregation"/>
    <property type="evidence" value="ECO:0007669"/>
    <property type="project" value="InterPro"/>
</dbReference>
<comment type="caution">
    <text evidence="3">The sequence shown here is derived from an EMBL/GenBank/DDBJ whole genome shotgun (WGS) entry which is preliminary data.</text>
</comment>
<organism evidence="3 4">
    <name type="scientific">Favolaschia claudopus</name>
    <dbReference type="NCBI Taxonomy" id="2862362"/>
    <lineage>
        <taxon>Eukaryota</taxon>
        <taxon>Fungi</taxon>
        <taxon>Dikarya</taxon>
        <taxon>Basidiomycota</taxon>
        <taxon>Agaricomycotina</taxon>
        <taxon>Agaricomycetes</taxon>
        <taxon>Agaricomycetidae</taxon>
        <taxon>Agaricales</taxon>
        <taxon>Marasmiineae</taxon>
        <taxon>Mycenaceae</taxon>
        <taxon>Favolaschia</taxon>
    </lineage>
</organism>
<keyword evidence="1" id="KW-0175">Coiled coil</keyword>
<reference evidence="3 4" key="1">
    <citation type="journal article" date="2024" name="J Genomics">
        <title>Draft genome sequencing and assembly of Favolaschia claudopus CIRM-BRFM 2984 isolated from oak limbs.</title>
        <authorList>
            <person name="Navarro D."/>
            <person name="Drula E."/>
            <person name="Chaduli D."/>
            <person name="Cazenave R."/>
            <person name="Ahrendt S."/>
            <person name="Wang J."/>
            <person name="Lipzen A."/>
            <person name="Daum C."/>
            <person name="Barry K."/>
            <person name="Grigoriev I.V."/>
            <person name="Favel A."/>
            <person name="Rosso M.N."/>
            <person name="Martin F."/>
        </authorList>
    </citation>
    <scope>NUCLEOTIDE SEQUENCE [LARGE SCALE GENOMIC DNA]</scope>
    <source>
        <strain evidence="3 4">CIRM-BRFM 2984</strain>
    </source>
</reference>
<gene>
    <name evidence="3" type="ORF">R3P38DRAFT_1855057</name>
</gene>
<proteinExistence type="predicted"/>
<evidence type="ECO:0000313" key="3">
    <source>
        <dbReference type="EMBL" id="KAK7048223.1"/>
    </source>
</evidence>
<dbReference type="AlphaFoldDB" id="A0AAW0DAG8"/>
<sequence>MDHDELPRISIPSMRVWLRIKADYSTELHQKVVQYANQNNLPSWRRDEMIKLANEHVDKWASIAQSNIRINGRDFDSLQPHEQDAEPFDEALDRKIWALAGSRLEWHRKIAQERREKPIALENTLQELVKEHERLDAELDGEEAMLSDMDDEESSLQVNVDDNVMGQIIAVAGELAQNLPTQRERSERSKAVQAEFTALKS</sequence>
<dbReference type="GO" id="GO:0000776">
    <property type="term" value="C:kinetochore"/>
    <property type="evidence" value="ECO:0007669"/>
    <property type="project" value="InterPro"/>
</dbReference>
<feature type="coiled-coil region" evidence="1">
    <location>
        <begin position="125"/>
        <end position="152"/>
    </location>
</feature>
<evidence type="ECO:0000256" key="2">
    <source>
        <dbReference type="SAM" id="MobiDB-lite"/>
    </source>
</evidence>
<protein>
    <submittedName>
        <fullName evidence="3">Uncharacterized protein</fullName>
    </submittedName>
</protein>
<accession>A0AAW0DAG8</accession>
<dbReference type="EMBL" id="JAWWNJ010000009">
    <property type="protein sequence ID" value="KAK7048223.1"/>
    <property type="molecule type" value="Genomic_DNA"/>
</dbReference>